<dbReference type="SUPFAM" id="SSF52777">
    <property type="entry name" value="CoA-dependent acyltransferases"/>
    <property type="match status" value="1"/>
</dbReference>
<reference evidence="1 2" key="2">
    <citation type="journal article" date="2016" name="Genome Announc.">
        <title>Draft Genome Sequence of a Versatile Hydrocarbon-Degrading Bacterium, Rhodococcus pyridinivorans Strain KG-16, Collected from Oil Fields in India.</title>
        <authorList>
            <person name="Aggarwal R.K."/>
            <person name="Dawar C."/>
            <person name="Phanindranath R."/>
            <person name="Mutnuri L."/>
            <person name="Dayal A.M."/>
        </authorList>
    </citation>
    <scope>NUCLEOTIDE SEQUENCE [LARGE SCALE GENOMIC DNA]</scope>
    <source>
        <strain evidence="1 2">KG-16</strain>
    </source>
</reference>
<organism evidence="1 2">
    <name type="scientific">Rhodococcus pyridinivorans KG-16</name>
    <dbReference type="NCBI Taxonomy" id="1441730"/>
    <lineage>
        <taxon>Bacteria</taxon>
        <taxon>Bacillati</taxon>
        <taxon>Actinomycetota</taxon>
        <taxon>Actinomycetes</taxon>
        <taxon>Mycobacteriales</taxon>
        <taxon>Nocardiaceae</taxon>
        <taxon>Rhodococcus</taxon>
    </lineage>
</organism>
<evidence type="ECO:0000313" key="1">
    <source>
        <dbReference type="EMBL" id="KSZ58638.1"/>
    </source>
</evidence>
<reference evidence="2" key="1">
    <citation type="submission" date="2015-01" db="EMBL/GenBank/DDBJ databases">
        <title>Draft genome sequence of Rhodococcus pyridinivorans strain KG-16, a hydrocarbon-degrading bacterium.</title>
        <authorList>
            <person name="Aggarwal R.K."/>
            <person name="Dawar C."/>
        </authorList>
    </citation>
    <scope>NUCLEOTIDE SEQUENCE [LARGE SCALE GENOMIC DNA]</scope>
    <source>
        <strain evidence="2">KG-16</strain>
    </source>
</reference>
<dbReference type="RefSeq" id="WP_060652089.1">
    <property type="nucleotide sequence ID" value="NZ_AZXY01000005.1"/>
</dbReference>
<dbReference type="PATRIC" id="fig|1441730.3.peg.2544"/>
<evidence type="ECO:0000313" key="2">
    <source>
        <dbReference type="Proteomes" id="UP000053060"/>
    </source>
</evidence>
<accession>A0A0V9UKW8</accession>
<sequence>MNRLSVVDEMFLHRHKGTGLPSVMQGLWRTDETVDATLLLSLHDVLSEGPLGRRVVRPRVPGARPRFEPNTHVHPLRYPATPIPDDELLDWADEHANVDVDPELGPGWALAATRLTSGGTALSIVCSHVLTDARGFVRAVADALADRPRRPDPGRQSDLRDAMQLFRKVGSGLRRVKYTPRTEKPPAPQTVRSRPRTALVDVDAAQWKAVAAAEDGSPNALLIAVSAGVARRARLPFPVRISVPVDDRKDGTVSNGVSMVGITVDDGDTVASIRARAAHAYSQPREGAPHNMPAEILQLLPDRIAARVARGAGERDLLCSNIGAVPRELTTLGPYRTTGIAMRAMHPGLDTRPARTSTRLSVYACHTDERYTLAFVALDEERFPDTATLRTYVLAELADRGLEAHSW</sequence>
<dbReference type="EMBL" id="AZXY01000005">
    <property type="protein sequence ID" value="KSZ58638.1"/>
    <property type="molecule type" value="Genomic_DNA"/>
</dbReference>
<gene>
    <name evidence="1" type="ORF">Z045_12230</name>
</gene>
<protein>
    <recommendedName>
        <fullName evidence="3">Diacylglycerol O-acyltransferase</fullName>
    </recommendedName>
</protein>
<dbReference type="AlphaFoldDB" id="A0A0V9UKW8"/>
<dbReference type="Gene3D" id="3.30.559.10">
    <property type="entry name" value="Chloramphenicol acetyltransferase-like domain"/>
    <property type="match status" value="1"/>
</dbReference>
<comment type="caution">
    <text evidence="1">The sequence shown here is derived from an EMBL/GenBank/DDBJ whole genome shotgun (WGS) entry which is preliminary data.</text>
</comment>
<evidence type="ECO:0008006" key="3">
    <source>
        <dbReference type="Google" id="ProtNLM"/>
    </source>
</evidence>
<dbReference type="Proteomes" id="UP000053060">
    <property type="component" value="Unassembled WGS sequence"/>
</dbReference>
<proteinExistence type="predicted"/>
<name>A0A0V9UKW8_9NOCA</name>
<dbReference type="InterPro" id="IPR023213">
    <property type="entry name" value="CAT-like_dom_sf"/>
</dbReference>